<organism evidence="4 5">
    <name type="scientific">Chloropicon roscoffensis</name>
    <dbReference type="NCBI Taxonomy" id="1461544"/>
    <lineage>
        <taxon>Eukaryota</taxon>
        <taxon>Viridiplantae</taxon>
        <taxon>Chlorophyta</taxon>
        <taxon>Chloropicophyceae</taxon>
        <taxon>Chloropicales</taxon>
        <taxon>Chloropicaceae</taxon>
        <taxon>Chloropicon</taxon>
    </lineage>
</organism>
<dbReference type="Pfam" id="PF00571">
    <property type="entry name" value="CBS"/>
    <property type="match status" value="2"/>
</dbReference>
<dbReference type="Gene3D" id="3.10.580.10">
    <property type="entry name" value="CBS-domain"/>
    <property type="match status" value="1"/>
</dbReference>
<dbReference type="Proteomes" id="UP001472866">
    <property type="component" value="Chromosome 04"/>
</dbReference>
<feature type="region of interest" description="Disordered" evidence="2">
    <location>
        <begin position="51"/>
        <end position="77"/>
    </location>
</feature>
<name>A0AAX4P5S9_9CHLO</name>
<feature type="region of interest" description="Disordered" evidence="2">
    <location>
        <begin position="404"/>
        <end position="427"/>
    </location>
</feature>
<dbReference type="Pfam" id="PF04134">
    <property type="entry name" value="DCC1-like"/>
    <property type="match status" value="1"/>
</dbReference>
<dbReference type="EMBL" id="CP151504">
    <property type="protein sequence ID" value="WZN61544.1"/>
    <property type="molecule type" value="Genomic_DNA"/>
</dbReference>
<dbReference type="PANTHER" id="PTHR34290">
    <property type="entry name" value="SI:CH73-390P7.2"/>
    <property type="match status" value="1"/>
</dbReference>
<dbReference type="SUPFAM" id="SSF54631">
    <property type="entry name" value="CBS-domain pair"/>
    <property type="match status" value="1"/>
</dbReference>
<dbReference type="AlphaFoldDB" id="A0AAX4P5S9"/>
<evidence type="ECO:0000256" key="1">
    <source>
        <dbReference type="PROSITE-ProRule" id="PRU00703"/>
    </source>
</evidence>
<dbReference type="InterPro" id="IPR007263">
    <property type="entry name" value="DCC1-like"/>
</dbReference>
<dbReference type="GO" id="GO:0015035">
    <property type="term" value="F:protein-disulfide reductase activity"/>
    <property type="evidence" value="ECO:0007669"/>
    <property type="project" value="InterPro"/>
</dbReference>
<feature type="domain" description="CBS" evidence="3">
    <location>
        <begin position="169"/>
        <end position="225"/>
    </location>
</feature>
<feature type="domain" description="CBS" evidence="3">
    <location>
        <begin position="99"/>
        <end position="159"/>
    </location>
</feature>
<evidence type="ECO:0000313" key="4">
    <source>
        <dbReference type="EMBL" id="WZN61544.1"/>
    </source>
</evidence>
<proteinExistence type="predicted"/>
<evidence type="ECO:0000259" key="3">
    <source>
        <dbReference type="PROSITE" id="PS51371"/>
    </source>
</evidence>
<accession>A0AAX4P5S9</accession>
<sequence length="427" mass="47844">MRLVVASKSGHVLPCCGHERDLRRPRAVHFVGGRAATSFLLRGARGARVSAQLESGSQSSRGGGGGKAEQPKTRAEIYSNDNLDRMELIEPNDKVEDIMTPTSALARVRSDFTLQEGRRLLQEKRVEGVPVVDEEDKVVGVITRHDLRPLLSRRDYKDYFATTQVAQVMSTPPVCVRPHARIGEAAGVMLAYKVHRLPVVDEAGYLLGIVSRTDIFQPLLRKKESIMGSERRLWINGSFPDNTFVDLDGFDSLDSVDDFTQYDDAPGTLPQNTWEVKYLYDGDCNLCMSLVDMLRRRDGEGKICFVNLRDPDYDPMLNQGITFEEGMETIHVIRENNEVLTGPKALEELYSAANLGWIQRIMQFPVLSFFVGIAYKIVSALRLDIQGESMDAILAARRLRSASNPEGDLDWQCTDDDDEGCEVPDDW</sequence>
<dbReference type="SMART" id="SM00116">
    <property type="entry name" value="CBS"/>
    <property type="match status" value="2"/>
</dbReference>
<dbReference type="PROSITE" id="PS51371">
    <property type="entry name" value="CBS"/>
    <property type="match status" value="2"/>
</dbReference>
<dbReference type="InterPro" id="IPR000644">
    <property type="entry name" value="CBS_dom"/>
</dbReference>
<evidence type="ECO:0000256" key="2">
    <source>
        <dbReference type="SAM" id="MobiDB-lite"/>
    </source>
</evidence>
<protein>
    <submittedName>
        <fullName evidence="4">DUF393 domain-containing protein</fullName>
    </submittedName>
</protein>
<feature type="compositionally biased region" description="Acidic residues" evidence="2">
    <location>
        <begin position="407"/>
        <end position="427"/>
    </location>
</feature>
<dbReference type="PANTHER" id="PTHR34290:SF2">
    <property type="entry name" value="OS04G0668800 PROTEIN"/>
    <property type="match status" value="1"/>
</dbReference>
<dbReference type="InterPro" id="IPR046342">
    <property type="entry name" value="CBS_dom_sf"/>
</dbReference>
<dbReference type="CDD" id="cd02205">
    <property type="entry name" value="CBS_pair_SF"/>
    <property type="match status" value="1"/>
</dbReference>
<gene>
    <name evidence="4" type="ORF">HKI87_04g30790</name>
</gene>
<reference evidence="4 5" key="1">
    <citation type="submission" date="2024-03" db="EMBL/GenBank/DDBJ databases">
        <title>Complete genome sequence of the green alga Chloropicon roscoffensis RCC1871.</title>
        <authorList>
            <person name="Lemieux C."/>
            <person name="Pombert J.-F."/>
            <person name="Otis C."/>
            <person name="Turmel M."/>
        </authorList>
    </citation>
    <scope>NUCLEOTIDE SEQUENCE [LARGE SCALE GENOMIC DNA]</scope>
    <source>
        <strain evidence="4 5">RCC1871</strain>
    </source>
</reference>
<evidence type="ECO:0000313" key="5">
    <source>
        <dbReference type="Proteomes" id="UP001472866"/>
    </source>
</evidence>
<keyword evidence="1" id="KW-0129">CBS domain</keyword>
<dbReference type="InterPro" id="IPR044691">
    <property type="entry name" value="DCC1_Trx"/>
</dbReference>
<keyword evidence="5" id="KW-1185">Reference proteome</keyword>